<evidence type="ECO:0000259" key="2">
    <source>
        <dbReference type="Pfam" id="PF20469"/>
    </source>
</evidence>
<dbReference type="Proteomes" id="UP000028483">
    <property type="component" value="Unassembled WGS sequence"/>
</dbReference>
<dbReference type="HOGENOM" id="CLU_023912_1_0_6"/>
<dbReference type="InterPro" id="IPR051396">
    <property type="entry name" value="Bact_Antivir_Def_Nuclease"/>
</dbReference>
<dbReference type="InterPro" id="IPR041685">
    <property type="entry name" value="AAA_GajA/Old/RecF-like"/>
</dbReference>
<sequence>MKLTKLQIKNFRSLKDLHVDLEEYISIIVGKNNSGKTSLLLALERFLGSTSPHFELDDFNIDFQKDLVEIINDKISPTEPLQISLRLFIEYEDNDNLANVGNKIIMDLDPENNCIVLDFLYQLSSENLDILKRDYITHRDKKAAKAQPILDFLRENHSNYFKLARRSVQFDHLKQKVQEDYYIDLIKEGVRLEDIISFKRINARRSVSNKDSDRSLSAMSAKIYSTILTNAGEEDVFDSFKETLNSTDGQLNSIYSDLFKDIIDDVRKFGGIREGDTQIQIKSTLQHRELLEGNTTVMYGQGGEAYALPENFNGLGYLNLISIIFDIKIILNEFKQRKSPKPADINLLFIEEPEAHTHPQMQATFIKNIKSLIGRVITNTDGITRPLQTIISTHSAHIVTESDFEDIKYFKREDGGTYSKNLKDLEKRYGDVKHNAHYKFLKQYLTIHRSQLFFADKAILVEGETERILLPAMMRKKDQFDEMKAWETSTQSLIPLLSQNISVVEVGAHSKIFEIFLDFIGIKTLIITDIDSAVEKPRLTEDGQPQRNKEGNPIVDLCAHVIDNATHTTNHSLQFFFNVDSNLTYFLQLKSNEKTVHKNKTTNRWEKNPNGQVMCAYQVSETDTGGINYYARSFEDAFFHINRQFINDTCNRNGQIDETKFPSLTMKHLKIYLGDGSSFDMAEKGITKKPSFAIEILLNSQPTTYIKVNSAGESKKFDLEFSNWKTPFYIDEGLTWIKAD</sequence>
<dbReference type="RefSeq" id="WP_038255977.1">
    <property type="nucleotide sequence ID" value="NZ_CAWLUU010000164.1"/>
</dbReference>
<name>A0A077P6I9_XENBV</name>
<feature type="domain" description="Endonuclease GajA/Old nuclease/RecF-like AAA" evidence="1">
    <location>
        <begin position="1"/>
        <end position="399"/>
    </location>
</feature>
<proteinExistence type="predicted"/>
<reference evidence="3" key="1">
    <citation type="submission" date="2013-07" db="EMBL/GenBank/DDBJ databases">
        <title>Sub-species coevolution in mutualistic symbiosis.</title>
        <authorList>
            <person name="Murfin K."/>
            <person name="Klassen J."/>
            <person name="Lee M."/>
            <person name="Forst S."/>
            <person name="Stock P."/>
            <person name="Goodrich-Blair H."/>
        </authorList>
    </citation>
    <scope>NUCLEOTIDE SEQUENCE [LARGE SCALE GENOMIC DNA]</scope>
    <source>
        <strain evidence="3">Oregonense</strain>
    </source>
</reference>
<dbReference type="Gene3D" id="3.40.50.300">
    <property type="entry name" value="P-loop containing nucleotide triphosphate hydrolases"/>
    <property type="match status" value="1"/>
</dbReference>
<dbReference type="PANTHER" id="PTHR43581:SF4">
    <property type="entry name" value="ATP_GTP PHOSPHATASE"/>
    <property type="match status" value="1"/>
</dbReference>
<accession>A0A077P6I9</accession>
<organism evidence="3">
    <name type="scientific">Xenorhabdus bovienii str. oregonense</name>
    <dbReference type="NCBI Taxonomy" id="1398202"/>
    <lineage>
        <taxon>Bacteria</taxon>
        <taxon>Pseudomonadati</taxon>
        <taxon>Pseudomonadota</taxon>
        <taxon>Gammaproteobacteria</taxon>
        <taxon>Enterobacterales</taxon>
        <taxon>Morganellaceae</taxon>
        <taxon>Xenorhabdus</taxon>
    </lineage>
</organism>
<dbReference type="EMBL" id="CBSX010000102">
    <property type="protein sequence ID" value="CDH05416.1"/>
    <property type="molecule type" value="Genomic_DNA"/>
</dbReference>
<dbReference type="Pfam" id="PF13175">
    <property type="entry name" value="AAA_15"/>
    <property type="match status" value="1"/>
</dbReference>
<dbReference type="InterPro" id="IPR027417">
    <property type="entry name" value="P-loop_NTPase"/>
</dbReference>
<dbReference type="CDD" id="cd01026">
    <property type="entry name" value="TOPRIM_OLD"/>
    <property type="match status" value="1"/>
</dbReference>
<dbReference type="SUPFAM" id="SSF52540">
    <property type="entry name" value="P-loop containing nucleoside triphosphate hydrolases"/>
    <property type="match status" value="1"/>
</dbReference>
<dbReference type="InterPro" id="IPR034139">
    <property type="entry name" value="TOPRIM_OLD"/>
</dbReference>
<dbReference type="Pfam" id="PF20469">
    <property type="entry name" value="OLD-like_TOPRIM"/>
    <property type="match status" value="1"/>
</dbReference>
<comment type="caution">
    <text evidence="3">The sequence shown here is derived from an EMBL/GenBank/DDBJ whole genome shotgun (WGS) entry which is preliminary data.</text>
</comment>
<dbReference type="PANTHER" id="PTHR43581">
    <property type="entry name" value="ATP/GTP PHOSPHATASE"/>
    <property type="match status" value="1"/>
</dbReference>
<feature type="domain" description="OLD protein-like TOPRIM" evidence="2">
    <location>
        <begin position="453"/>
        <end position="531"/>
    </location>
</feature>
<evidence type="ECO:0000259" key="1">
    <source>
        <dbReference type="Pfam" id="PF13175"/>
    </source>
</evidence>
<dbReference type="AlphaFoldDB" id="A0A077P6I9"/>
<protein>
    <submittedName>
        <fullName evidence="3">Uncharacterized protein</fullName>
    </submittedName>
</protein>
<evidence type="ECO:0000313" key="3">
    <source>
        <dbReference type="EMBL" id="CDH05416.1"/>
    </source>
</evidence>
<gene>
    <name evidence="3" type="ORF">XBO1_1900033</name>
</gene>